<keyword evidence="1 4" id="KW-0732">Signal</keyword>
<feature type="region of interest" description="Disordered" evidence="3">
    <location>
        <begin position="614"/>
        <end position="643"/>
    </location>
</feature>
<dbReference type="Pfam" id="PF13385">
    <property type="entry name" value="Laminin_G_3"/>
    <property type="match status" value="1"/>
</dbReference>
<dbReference type="InterPro" id="IPR013320">
    <property type="entry name" value="ConA-like_dom_sf"/>
</dbReference>
<dbReference type="SUPFAM" id="SSF49899">
    <property type="entry name" value="Concanavalin A-like lectins/glucanases"/>
    <property type="match status" value="1"/>
</dbReference>
<feature type="domain" description="LamG-like jellyroll fold" evidence="5">
    <location>
        <begin position="736"/>
        <end position="876"/>
    </location>
</feature>
<accession>A0A0D7WCR8</accession>
<dbReference type="PANTHER" id="PTHR47635">
    <property type="entry name" value="CUB DOMAIN-CONTAINING PROTEIN"/>
    <property type="match status" value="1"/>
</dbReference>
<keyword evidence="2" id="KW-1015">Disulfide bond</keyword>
<dbReference type="GO" id="GO:0004553">
    <property type="term" value="F:hydrolase activity, hydrolyzing O-glycosyl compounds"/>
    <property type="evidence" value="ECO:0007669"/>
    <property type="project" value="UniProtKB-ARBA"/>
</dbReference>
<reference evidence="6 7" key="1">
    <citation type="submission" date="2014-11" db="EMBL/GenBank/DDBJ databases">
        <title>Tamlana sedimentorum sp. nov., isolated from shallow sand sediments of the Sea of Japan.</title>
        <authorList>
            <person name="Romanenko L.A."/>
        </authorList>
    </citation>
    <scope>NUCLEOTIDE SEQUENCE [LARGE SCALE GENOMIC DNA]</scope>
    <source>
        <strain evidence="6 7">JCM 19808</strain>
    </source>
</reference>
<name>A0A0D7WCR8_9FLAO</name>
<gene>
    <name evidence="6" type="ORF">PW52_04930</name>
</gene>
<dbReference type="InterPro" id="IPR045474">
    <property type="entry name" value="GEVED"/>
</dbReference>
<evidence type="ECO:0000256" key="2">
    <source>
        <dbReference type="ARBA" id="ARBA00023157"/>
    </source>
</evidence>
<feature type="chain" id="PRO_5002326026" description="LamG-like jellyroll fold domain-containing protein" evidence="4">
    <location>
        <begin position="24"/>
        <end position="1579"/>
    </location>
</feature>
<dbReference type="PATRIC" id="fig|1435349.4.peg.1904"/>
<evidence type="ECO:0000313" key="6">
    <source>
        <dbReference type="EMBL" id="KJD36498.1"/>
    </source>
</evidence>
<comment type="caution">
    <text evidence="6">The sequence shown here is derived from an EMBL/GenBank/DDBJ whole genome shotgun (WGS) entry which is preliminary data.</text>
</comment>
<dbReference type="InterPro" id="IPR028974">
    <property type="entry name" value="TSP_type-3_rpt"/>
</dbReference>
<proteinExistence type="predicted"/>
<organism evidence="6 7">
    <name type="scientific">Neotamlana sedimentorum</name>
    <dbReference type="NCBI Taxonomy" id="1435349"/>
    <lineage>
        <taxon>Bacteria</taxon>
        <taxon>Pseudomonadati</taxon>
        <taxon>Bacteroidota</taxon>
        <taxon>Flavobacteriia</taxon>
        <taxon>Flavobacteriales</taxon>
        <taxon>Flavobacteriaceae</taxon>
        <taxon>Neotamlana</taxon>
    </lineage>
</organism>
<protein>
    <recommendedName>
        <fullName evidence="5">LamG-like jellyroll fold domain-containing protein</fullName>
    </recommendedName>
</protein>
<dbReference type="Proteomes" id="UP000032578">
    <property type="component" value="Unassembled WGS sequence"/>
</dbReference>
<dbReference type="GO" id="GO:0005509">
    <property type="term" value="F:calcium ion binding"/>
    <property type="evidence" value="ECO:0007669"/>
    <property type="project" value="InterPro"/>
</dbReference>
<evidence type="ECO:0000256" key="1">
    <source>
        <dbReference type="ARBA" id="ARBA00022729"/>
    </source>
</evidence>
<dbReference type="InterPro" id="IPR026444">
    <property type="entry name" value="Secre_tail"/>
</dbReference>
<feature type="signal peptide" evidence="4">
    <location>
        <begin position="1"/>
        <end position="23"/>
    </location>
</feature>
<dbReference type="EMBL" id="JTDW01000003">
    <property type="protein sequence ID" value="KJD36498.1"/>
    <property type="molecule type" value="Genomic_DNA"/>
</dbReference>
<dbReference type="Pfam" id="PF20009">
    <property type="entry name" value="GEVED"/>
    <property type="match status" value="2"/>
</dbReference>
<keyword evidence="7" id="KW-1185">Reference proteome</keyword>
<dbReference type="STRING" id="1435349.PW52_04930"/>
<dbReference type="RefSeq" id="WP_044631813.1">
    <property type="nucleotide sequence ID" value="NZ_JTDW01000003.1"/>
</dbReference>
<dbReference type="InterPro" id="IPR006558">
    <property type="entry name" value="LamG-like"/>
</dbReference>
<dbReference type="PANTHER" id="PTHR47635:SF2">
    <property type="entry name" value="LAMG-LIKE JELLYROLL FOLD DOMAIN-CONTAINING PROTEIN"/>
    <property type="match status" value="1"/>
</dbReference>
<dbReference type="Gene3D" id="2.60.120.200">
    <property type="match status" value="1"/>
</dbReference>
<dbReference type="SUPFAM" id="SSF103647">
    <property type="entry name" value="TSP type-3 repeat"/>
    <property type="match status" value="1"/>
</dbReference>
<feature type="compositionally biased region" description="Acidic residues" evidence="3">
    <location>
        <begin position="619"/>
        <end position="636"/>
    </location>
</feature>
<dbReference type="GO" id="GO:0005975">
    <property type="term" value="P:carbohydrate metabolic process"/>
    <property type="evidence" value="ECO:0007669"/>
    <property type="project" value="UniProtKB-ARBA"/>
</dbReference>
<sequence>MKKILLFNLVFVFFVLSTNSVKAQYCETQNIGTSNNYYISNVSVGSINNSSSGSTGDYTYFSSVPSTSFNAGETISGTVTVTVDGWNKNKNTLIIWMNFNNSDDDFDDDGEEFQFTVRDKNNKSGNKTIDVPFEIEIPSDVEAGISRMRIGFRSGQSQSFDSCDFKYKAGEIEDYNIEFINSSTVTTPTTPVFCTPSDINDYNYNYISEVNIANINNVTTGTTGGYSQILNTAEELTVGTTLTGTVTVTVDGWNKSENTLAIWLNFNESSDDDFDDSGERFLFSVQGSKEKSETKTIDVPISIPIPSNVDLGDSVMRIGFITGNSTAFTACDFDYRAGEVEDYNVLFSNGNSIPVSNLDSDGDGIVDTIDVDDDNDGILDSVECGILYCAESIINGGFEETTVATGGNKTTNESNVPGWNTTATDSKIELWGSGFYGVPSAEGNNFVELNANETSALYQKLCVSAGAKVQWSVKHRGRDGVDVAAVRIGADLIFATTVETMSDGTSAWGSYTGVYDVPAGQDNTFFIFEAVSTANGNKSVGNFIDDIEIIILEEAPCTDSNGDGYENKVDLDSDNDGIPDNIEAQTTSGYILPSGTVNTTGSYPGLWDNYGAGLTPVDTDNDGTPDYLDSDSDNDGTPDIQENGMANAAAGADEDNDGLDNIFETNGTNDPVWDVNEDIEDPSDLSVLPDTDGDLATGGDVDYRDSFNINPPSVASIDFDGVDDYLSRSAFLEGLDEVTIMAWIKSDNGNLTDMVIAGEDDGVKLWLKDGRKPAVTINTKHALTSTTVNCSCVLNYDEWHHIAASYSRYNGLVKLYVDGELVDTTLKLLSLTQIENSSNSNGNFEIGRLSTTDSDKQYFKGGIDEVRVFNVALAESQIQKMVYQEIEAVSGNVYGTVIPKPITTSDASETIAWDNLIAYYPMSNIVSNTITDFSSYNVGALINNIANIEDQTAPMPYKTISDGDWEIESTWLYGDVWDIEDISSNKDWSIVKIASNVTTTNSHSSLGLIIEDGVSLTVSDENQIMNSWYFELNGALDLKDDSQLIQTSTSDLVTSASGKIRRRQEGTSNAFWYNYWGSPVGTLSATSLTNNNASTNNDNNTPFNLNMLKDGDDNPMTFTSSYTARGNVSTYWLYTYKNGLTYWDWKKIGTSSNISPAIGYSQKGTGTSEDSQQYIFEGKPNNGTVVLSVTDKGGFGSTPGSTKTEYLVANPYPSAIDVHEFIEDNYGVIAGYVQLWQQWDGTSHNLDEYDGGYATVTKLGSIKAYQFQGILGTILGTVRGTLTPTRYIPVGQGFMVEVVGDGEIKFKNSQRVFIKESDSNGSYNSGSLFLKSNSKDDDKGNTSKDESGDDFMKIRLEINSIAGPETNRELLLGFSSTTTDAFDYGYEAECVEITNNDLLLNLEGADMTIQAYGEITSDKVVSLNFRSSGNNSFEITATEFESFTDDQEVYLRDNLTDTYFDLTGNEAYSFTSEQGVFNDRFEIVFQSKSKTLSLEQAQFDANYMYFQNSTNTFYVKKFSGSAKNLAVINMRGQRIMELENVDNSTLENGINLSNISTGAYVVCLRTSSNEVLTKKIIKN</sequence>
<evidence type="ECO:0000259" key="5">
    <source>
        <dbReference type="SMART" id="SM00560"/>
    </source>
</evidence>
<dbReference type="OrthoDB" id="2582440at2"/>
<evidence type="ECO:0000256" key="4">
    <source>
        <dbReference type="SAM" id="SignalP"/>
    </source>
</evidence>
<dbReference type="Pfam" id="PF18962">
    <property type="entry name" value="Por_Secre_tail"/>
    <property type="match status" value="1"/>
</dbReference>
<dbReference type="SMART" id="SM00560">
    <property type="entry name" value="LamGL"/>
    <property type="match status" value="1"/>
</dbReference>
<evidence type="ECO:0000256" key="3">
    <source>
        <dbReference type="SAM" id="MobiDB-lite"/>
    </source>
</evidence>
<evidence type="ECO:0000313" key="7">
    <source>
        <dbReference type="Proteomes" id="UP000032578"/>
    </source>
</evidence>
<dbReference type="NCBIfam" id="TIGR04183">
    <property type="entry name" value="Por_Secre_tail"/>
    <property type="match status" value="1"/>
</dbReference>